<reference evidence="2" key="1">
    <citation type="journal article" date="2021" name="Nat. Commun.">
        <title>Genetic determinants of endophytism in the Arabidopsis root mycobiome.</title>
        <authorList>
            <person name="Mesny F."/>
            <person name="Miyauchi S."/>
            <person name="Thiergart T."/>
            <person name="Pickel B."/>
            <person name="Atanasova L."/>
            <person name="Karlsson M."/>
            <person name="Huettel B."/>
            <person name="Barry K.W."/>
            <person name="Haridas S."/>
            <person name="Chen C."/>
            <person name="Bauer D."/>
            <person name="Andreopoulos W."/>
            <person name="Pangilinan J."/>
            <person name="LaButti K."/>
            <person name="Riley R."/>
            <person name="Lipzen A."/>
            <person name="Clum A."/>
            <person name="Drula E."/>
            <person name="Henrissat B."/>
            <person name="Kohler A."/>
            <person name="Grigoriev I.V."/>
            <person name="Martin F.M."/>
            <person name="Hacquard S."/>
        </authorList>
    </citation>
    <scope>NUCLEOTIDE SEQUENCE</scope>
    <source>
        <strain evidence="2">MPI-CAGE-AT-0021</strain>
    </source>
</reference>
<feature type="transmembrane region" description="Helical" evidence="1">
    <location>
        <begin position="46"/>
        <end position="65"/>
    </location>
</feature>
<evidence type="ECO:0000256" key="1">
    <source>
        <dbReference type="SAM" id="Phobius"/>
    </source>
</evidence>
<keyword evidence="1" id="KW-0812">Transmembrane</keyword>
<dbReference type="AlphaFoldDB" id="A0A9P9D6P3"/>
<protein>
    <submittedName>
        <fullName evidence="2">Uncharacterized protein</fullName>
    </submittedName>
</protein>
<comment type="caution">
    <text evidence="2">The sequence shown here is derived from an EMBL/GenBank/DDBJ whole genome shotgun (WGS) entry which is preliminary data.</text>
</comment>
<sequence length="108" mass="11637">MSLNEMDLIATATTVLQKDSSAFPTLSTDRKCPVSKTGKEHGPSGLWWLMAVPTFVIAGYSLFFFTGMSPGDPEIKNRILNSTGGIVRISGALLTLAVGPFQFLNSLR</sequence>
<gene>
    <name evidence="2" type="ORF">B0J13DRAFT_533867</name>
</gene>
<evidence type="ECO:0000313" key="3">
    <source>
        <dbReference type="Proteomes" id="UP000717696"/>
    </source>
</evidence>
<keyword evidence="1" id="KW-0472">Membrane</keyword>
<name>A0A9P9D6P3_9HYPO</name>
<evidence type="ECO:0000313" key="2">
    <source>
        <dbReference type="EMBL" id="KAH7113497.1"/>
    </source>
</evidence>
<dbReference type="Proteomes" id="UP000717696">
    <property type="component" value="Unassembled WGS sequence"/>
</dbReference>
<keyword evidence="3" id="KW-1185">Reference proteome</keyword>
<feature type="transmembrane region" description="Helical" evidence="1">
    <location>
        <begin position="86"/>
        <end position="104"/>
    </location>
</feature>
<organism evidence="2 3">
    <name type="scientific">Dactylonectria estremocensis</name>
    <dbReference type="NCBI Taxonomy" id="1079267"/>
    <lineage>
        <taxon>Eukaryota</taxon>
        <taxon>Fungi</taxon>
        <taxon>Dikarya</taxon>
        <taxon>Ascomycota</taxon>
        <taxon>Pezizomycotina</taxon>
        <taxon>Sordariomycetes</taxon>
        <taxon>Hypocreomycetidae</taxon>
        <taxon>Hypocreales</taxon>
        <taxon>Nectriaceae</taxon>
        <taxon>Dactylonectria</taxon>
    </lineage>
</organism>
<dbReference type="EMBL" id="JAGMUU010000046">
    <property type="protein sequence ID" value="KAH7113497.1"/>
    <property type="molecule type" value="Genomic_DNA"/>
</dbReference>
<accession>A0A9P9D6P3</accession>
<keyword evidence="1" id="KW-1133">Transmembrane helix</keyword>
<proteinExistence type="predicted"/>